<evidence type="ECO:0000313" key="1">
    <source>
        <dbReference type="EMBL" id="EFI97424.1"/>
    </source>
</evidence>
<dbReference type="InterPro" id="IPR036188">
    <property type="entry name" value="FAD/NAD-bd_sf"/>
</dbReference>
<protein>
    <recommendedName>
        <fullName evidence="3">FAD-binding domain-containing protein</fullName>
    </recommendedName>
</protein>
<sequence length="548" mass="60841">MTLDVPRERLLVASGVALGVYVGLRVLGSRLRQSMLEKETIVCELEHLGKPRAEGEKLKGTAVVCGGSIAGLVAARVLHDHYERVVIIEPEGWLATEDGRRVRAWEQENKRSRLIQYGAIHVVHGIGYRAFKRLFDKFDEECAASGIAIGPADYKTHMWGNPLADTDLNDPTVFTSRQGIETLLRRLTLDKTTYPNIDYIVGTVTGLIASPDDPTRVGSVAVTGAEGNYTVDGTFFADCTGSAQALKWLPAAGFGKVDSGAKKDKDGPLPLDELKISFDPKTRYATMEFPLPPDLLKRTPVPDDGRNTIYCCLSHPTKNKESIYVLKRDGNIVQLCVGRWGGGETPSDLDGFIDLASKVYTDNGHPDWLFPLLDTLHEVEDQMKIHKAIVPPRSWIRYHLASNLPSNWVALGDSVMTLTPAYGQGVVKAIMDATCLNELLVNVKERVPDGFSKKFFQYQINKTGPLWDQNRQADYAKETTVPVPGEDRSYGAFERWYGFRFQRLTFTDPSVTSVFYSVMNMVAPGIDTLQPSILAKVIWDLIRHPNAN</sequence>
<dbReference type="Gene3D" id="3.50.50.60">
    <property type="entry name" value="FAD/NAD(P)-binding domain"/>
    <property type="match status" value="1"/>
</dbReference>
<evidence type="ECO:0000313" key="2">
    <source>
        <dbReference type="Proteomes" id="UP000007431"/>
    </source>
</evidence>
<feature type="non-terminal residue" evidence="1">
    <location>
        <position position="548"/>
    </location>
</feature>
<name>D8Q5K1_SCHCM</name>
<dbReference type="SUPFAM" id="SSF51905">
    <property type="entry name" value="FAD/NAD(P)-binding domain"/>
    <property type="match status" value="1"/>
</dbReference>
<dbReference type="eggNOG" id="ENOG502SGWS">
    <property type="taxonomic scope" value="Eukaryota"/>
</dbReference>
<gene>
    <name evidence="1" type="ORF">SCHCODRAFT_109244</name>
</gene>
<dbReference type="AlphaFoldDB" id="D8Q5K1"/>
<proteinExistence type="predicted"/>
<accession>D8Q5K1</accession>
<dbReference type="Proteomes" id="UP000007431">
    <property type="component" value="Unassembled WGS sequence"/>
</dbReference>
<dbReference type="EMBL" id="GL377306">
    <property type="protein sequence ID" value="EFI97424.1"/>
    <property type="molecule type" value="Genomic_DNA"/>
</dbReference>
<evidence type="ECO:0008006" key="3">
    <source>
        <dbReference type="Google" id="ProtNLM"/>
    </source>
</evidence>
<dbReference type="HOGENOM" id="CLU_025587_1_0_1"/>
<reference evidence="1 2" key="1">
    <citation type="journal article" date="2010" name="Nat. Biotechnol.">
        <title>Genome sequence of the model mushroom Schizophyllum commune.</title>
        <authorList>
            <person name="Ohm R.A."/>
            <person name="de Jong J.F."/>
            <person name="Lugones L.G."/>
            <person name="Aerts A."/>
            <person name="Kothe E."/>
            <person name="Stajich J.E."/>
            <person name="de Vries R.P."/>
            <person name="Record E."/>
            <person name="Levasseur A."/>
            <person name="Baker S.E."/>
            <person name="Bartholomew K.A."/>
            <person name="Coutinho P.M."/>
            <person name="Erdmann S."/>
            <person name="Fowler T.J."/>
            <person name="Gathman A.C."/>
            <person name="Lombard V."/>
            <person name="Henrissat B."/>
            <person name="Knabe N."/>
            <person name="Kuees U."/>
            <person name="Lilly W.W."/>
            <person name="Lindquist E."/>
            <person name="Lucas S."/>
            <person name="Magnuson J.K."/>
            <person name="Piumi F."/>
            <person name="Raudaskoski M."/>
            <person name="Salamov A."/>
            <person name="Schmutz J."/>
            <person name="Schwarze F.W.M.R."/>
            <person name="vanKuyk P.A."/>
            <person name="Horton J.S."/>
            <person name="Grigoriev I.V."/>
            <person name="Woesten H.A.B."/>
        </authorList>
    </citation>
    <scope>NUCLEOTIDE SEQUENCE [LARGE SCALE GENOMIC DNA]</scope>
    <source>
        <strain evidence="2">H4-8 / FGSC 9210</strain>
    </source>
</reference>
<keyword evidence="2" id="KW-1185">Reference proteome</keyword>
<dbReference type="InParanoid" id="D8Q5K1"/>
<organism evidence="2">
    <name type="scientific">Schizophyllum commune (strain H4-8 / FGSC 9210)</name>
    <name type="common">Split gill fungus</name>
    <dbReference type="NCBI Taxonomy" id="578458"/>
    <lineage>
        <taxon>Eukaryota</taxon>
        <taxon>Fungi</taxon>
        <taxon>Dikarya</taxon>
        <taxon>Basidiomycota</taxon>
        <taxon>Agaricomycotina</taxon>
        <taxon>Agaricomycetes</taxon>
        <taxon>Agaricomycetidae</taxon>
        <taxon>Agaricales</taxon>
        <taxon>Schizophyllaceae</taxon>
        <taxon>Schizophyllum</taxon>
    </lineage>
</organism>
<dbReference type="VEuPathDB" id="FungiDB:SCHCODRAFT_02732511"/>
<dbReference type="OMA" id="YTTRHYR"/>